<organism evidence="3 4">
    <name type="scientific">Vibrio caribbeanicus ATCC BAA-2122</name>
    <dbReference type="NCBI Taxonomy" id="796620"/>
    <lineage>
        <taxon>Bacteria</taxon>
        <taxon>Pseudomonadati</taxon>
        <taxon>Pseudomonadota</taxon>
        <taxon>Gammaproteobacteria</taxon>
        <taxon>Vibrionales</taxon>
        <taxon>Vibrionaceae</taxon>
        <taxon>Vibrio</taxon>
    </lineage>
</organism>
<dbReference type="Proteomes" id="UP000002943">
    <property type="component" value="Unassembled WGS sequence"/>
</dbReference>
<dbReference type="Gene3D" id="2.40.30.10">
    <property type="entry name" value="Translation factors"/>
    <property type="match status" value="1"/>
</dbReference>
<dbReference type="Pfam" id="PF04954">
    <property type="entry name" value="SIP"/>
    <property type="match status" value="1"/>
</dbReference>
<comment type="similarity">
    <text evidence="1">Belongs to the SIP oxidoreductase family.</text>
</comment>
<evidence type="ECO:0000256" key="1">
    <source>
        <dbReference type="ARBA" id="ARBA00035644"/>
    </source>
</evidence>
<gene>
    <name evidence="3" type="ORF">VIBC2010_09802</name>
</gene>
<keyword evidence="4" id="KW-1185">Reference proteome</keyword>
<accession>E3BJY1</accession>
<dbReference type="CDD" id="cd06193">
    <property type="entry name" value="siderophore_interacting"/>
    <property type="match status" value="1"/>
</dbReference>
<dbReference type="eggNOG" id="COG2375">
    <property type="taxonomic scope" value="Bacteria"/>
</dbReference>
<dbReference type="PANTHER" id="PTHR30157">
    <property type="entry name" value="FERRIC REDUCTASE, NADPH-DEPENDENT"/>
    <property type="match status" value="1"/>
</dbReference>
<reference evidence="3 4" key="1">
    <citation type="journal article" date="2012" name="Int. J. Syst. Evol. Microbiol.">
        <title>Vibrio caribbeanicus sp. nov., isolated from the marine sponge Scleritoderma cyanea.</title>
        <authorList>
            <person name="Hoffmann M."/>
            <person name="Monday S.R."/>
            <person name="Allard M.W."/>
            <person name="Strain E.A."/>
            <person name="Whittaker P."/>
            <person name="Naum M."/>
            <person name="McCarthy P.J."/>
            <person name="Lopez J.V."/>
            <person name="Fischer M."/>
            <person name="Brown E.W."/>
        </authorList>
    </citation>
    <scope>NUCLEOTIDE SEQUENCE [LARGE SCALE GENOMIC DNA]</scope>
    <source>
        <strain evidence="3 4">ATCC BAA-2122</strain>
    </source>
</reference>
<feature type="domain" description="FAD-binding FR-type" evidence="2">
    <location>
        <begin position="4"/>
        <end position="123"/>
    </location>
</feature>
<proteinExistence type="inferred from homology"/>
<dbReference type="RefSeq" id="WP_009601335.1">
    <property type="nucleotide sequence ID" value="NZ_AEIU01000072.1"/>
</dbReference>
<dbReference type="AlphaFoldDB" id="E3BJY1"/>
<dbReference type="InterPro" id="IPR013113">
    <property type="entry name" value="SIP_FAD-bd"/>
</dbReference>
<dbReference type="InterPro" id="IPR039374">
    <property type="entry name" value="SIP_fam"/>
</dbReference>
<protein>
    <submittedName>
        <fullName evidence="3">Utilization protein for catechol-siderophore</fullName>
    </submittedName>
</protein>
<name>E3BJY1_9VIBR</name>
<dbReference type="PANTHER" id="PTHR30157:SF0">
    <property type="entry name" value="NADPH-DEPENDENT FERRIC-CHELATE REDUCTASE"/>
    <property type="match status" value="1"/>
</dbReference>
<dbReference type="Gene3D" id="3.40.50.80">
    <property type="entry name" value="Nucleotide-binding domain of ferredoxin-NADP reductase (FNR) module"/>
    <property type="match status" value="1"/>
</dbReference>
<dbReference type="GO" id="GO:0016491">
    <property type="term" value="F:oxidoreductase activity"/>
    <property type="evidence" value="ECO:0007669"/>
    <property type="project" value="InterPro"/>
</dbReference>
<comment type="caution">
    <text evidence="3">The sequence shown here is derived from an EMBL/GenBank/DDBJ whole genome shotgun (WGS) entry which is preliminary data.</text>
</comment>
<dbReference type="InterPro" id="IPR017938">
    <property type="entry name" value="Riboflavin_synthase-like_b-brl"/>
</dbReference>
<dbReference type="PROSITE" id="PS51384">
    <property type="entry name" value="FAD_FR"/>
    <property type="match status" value="1"/>
</dbReference>
<dbReference type="EMBL" id="AEIU01000072">
    <property type="protein sequence ID" value="EFP96609.1"/>
    <property type="molecule type" value="Genomic_DNA"/>
</dbReference>
<dbReference type="InterPro" id="IPR017927">
    <property type="entry name" value="FAD-bd_FR_type"/>
</dbReference>
<dbReference type="SUPFAM" id="SSF63380">
    <property type="entry name" value="Riboflavin synthase domain-like"/>
    <property type="match status" value="1"/>
</dbReference>
<evidence type="ECO:0000259" key="2">
    <source>
        <dbReference type="PROSITE" id="PS51384"/>
    </source>
</evidence>
<dbReference type="OrthoDB" id="9814826at2"/>
<dbReference type="Pfam" id="PF08021">
    <property type="entry name" value="FAD_binding_9"/>
    <property type="match status" value="1"/>
</dbReference>
<dbReference type="InterPro" id="IPR007037">
    <property type="entry name" value="SIP_rossman_dom"/>
</dbReference>
<evidence type="ECO:0000313" key="4">
    <source>
        <dbReference type="Proteomes" id="UP000002943"/>
    </source>
</evidence>
<evidence type="ECO:0000313" key="3">
    <source>
        <dbReference type="EMBL" id="EFP96609.1"/>
    </source>
</evidence>
<dbReference type="InterPro" id="IPR039261">
    <property type="entry name" value="FNR_nucleotide-bd"/>
</dbReference>
<sequence length="257" mass="28898">MSKLVFKQVTVKSSVDLSPSILRLTLQGDELKAFPTDCESGYIKLLFNEQGSTDISGIPEGQRPVMRTYTIRRFDADNGEIDVDFVKHITHDCHCGFAARWAMNVRIGDCISIAGPGLLGDMNADSDWYFMAADMTSLPALSVKISKLPSDAKGYAIIKVASEHDKQVLNAPTGMQVEWITENTALADAVRTYPWLDGQASVWCACEFDDMRGLRQYFRNERQVERDNIYISSYWKQGVTEDGHKVLKRRDAEEQIA</sequence>
<dbReference type="STRING" id="796620.VIBC2010_09802"/>